<comment type="caution">
    <text evidence="2">The sequence shown here is derived from an EMBL/GenBank/DDBJ whole genome shotgun (WGS) entry which is preliminary data.</text>
</comment>
<reference evidence="2 3" key="1">
    <citation type="journal article" date="2012" name="Eukaryot. Cell">
        <title>Draft genome sequence of Wickerhamomyces ciferrii NRRL Y-1031 F-60-10.</title>
        <authorList>
            <person name="Schneider J."/>
            <person name="Andrea H."/>
            <person name="Blom J."/>
            <person name="Jaenicke S."/>
            <person name="Ruckert C."/>
            <person name="Schorsch C."/>
            <person name="Szczepanowski R."/>
            <person name="Farwick M."/>
            <person name="Goesmann A."/>
            <person name="Puhler A."/>
            <person name="Schaffer S."/>
            <person name="Tauch A."/>
            <person name="Kohler T."/>
            <person name="Brinkrolf K."/>
        </authorList>
    </citation>
    <scope>NUCLEOTIDE SEQUENCE [LARGE SCALE GENOMIC DNA]</scope>
    <source>
        <strain evidence="3">ATCC 14091 / BCRC 22168 / CBS 111 / JCM 3599 / NBRC 0793 / NRRL Y-1031 F-60-10</strain>
    </source>
</reference>
<organism evidence="2 3">
    <name type="scientific">Wickerhamomyces ciferrii (strain ATCC 14091 / BCRC 22168 / CBS 111 / JCM 3599 / NBRC 0793 / NRRL Y-1031 F-60-10)</name>
    <name type="common">Yeast</name>
    <name type="synonym">Pichia ciferrii</name>
    <dbReference type="NCBI Taxonomy" id="1206466"/>
    <lineage>
        <taxon>Eukaryota</taxon>
        <taxon>Fungi</taxon>
        <taxon>Dikarya</taxon>
        <taxon>Ascomycota</taxon>
        <taxon>Saccharomycotina</taxon>
        <taxon>Saccharomycetes</taxon>
        <taxon>Phaffomycetales</taxon>
        <taxon>Wickerhamomycetaceae</taxon>
        <taxon>Wickerhamomyces</taxon>
    </lineage>
</organism>
<proteinExistence type="predicted"/>
<gene>
    <name evidence="2" type="ORF">BN7_6026</name>
</gene>
<evidence type="ECO:0000256" key="1">
    <source>
        <dbReference type="SAM" id="SignalP"/>
    </source>
</evidence>
<dbReference type="InParanoid" id="K0KWM9"/>
<evidence type="ECO:0000313" key="2">
    <source>
        <dbReference type="EMBL" id="CCH46432.1"/>
    </source>
</evidence>
<feature type="chain" id="PRO_5003834564" evidence="1">
    <location>
        <begin position="17"/>
        <end position="135"/>
    </location>
</feature>
<dbReference type="HOGENOM" id="CLU_1887362_0_0_1"/>
<feature type="signal peptide" evidence="1">
    <location>
        <begin position="1"/>
        <end position="16"/>
    </location>
</feature>
<dbReference type="Proteomes" id="UP000009328">
    <property type="component" value="Unassembled WGS sequence"/>
</dbReference>
<evidence type="ECO:0000313" key="3">
    <source>
        <dbReference type="Proteomes" id="UP000009328"/>
    </source>
</evidence>
<keyword evidence="1" id="KW-0732">Signal</keyword>
<protein>
    <submittedName>
        <fullName evidence="2">Secreted protein</fullName>
    </submittedName>
</protein>
<sequence length="135" mass="15439">MKNSLLFFLILKLALGAITWEMVLSNQTDLYQYFNLVRCLAANEPTSNSTIGLDHDNILSIDTTTQDPDHASFVFGYCWKNYGRILLHHTNNNSENYIIQPIHITETLDGHEMFKYCRRGGRVSARDTTFSGYGL</sequence>
<dbReference type="EMBL" id="CAIF01000245">
    <property type="protein sequence ID" value="CCH46432.1"/>
    <property type="molecule type" value="Genomic_DNA"/>
</dbReference>
<dbReference type="AlphaFoldDB" id="K0KWM9"/>
<name>K0KWM9_WICCF</name>
<keyword evidence="3" id="KW-1185">Reference proteome</keyword>
<accession>K0KWM9</accession>